<gene>
    <name evidence="9" type="ORF">RUMHYD_02095</name>
</gene>
<feature type="transmembrane region" description="Helical" evidence="7">
    <location>
        <begin position="525"/>
        <end position="548"/>
    </location>
</feature>
<evidence type="ECO:0000256" key="6">
    <source>
        <dbReference type="ARBA" id="ARBA00038076"/>
    </source>
</evidence>
<name>C0CML0_BLAHS</name>
<dbReference type="PANTHER" id="PTHR30572">
    <property type="entry name" value="MEMBRANE COMPONENT OF TRANSPORTER-RELATED"/>
    <property type="match status" value="1"/>
</dbReference>
<dbReference type="Proteomes" id="UP000003100">
    <property type="component" value="Unassembled WGS sequence"/>
</dbReference>
<dbReference type="GO" id="GO:0005886">
    <property type="term" value="C:plasma membrane"/>
    <property type="evidence" value="ECO:0007669"/>
    <property type="project" value="UniProtKB-SubCell"/>
</dbReference>
<dbReference type="EMBL" id="ACBZ01000111">
    <property type="protein sequence ID" value="EEG48975.1"/>
    <property type="molecule type" value="Genomic_DNA"/>
</dbReference>
<dbReference type="eggNOG" id="COG0577">
    <property type="taxonomic scope" value="Bacteria"/>
</dbReference>
<dbReference type="GeneID" id="86820894"/>
<dbReference type="Pfam" id="PF02687">
    <property type="entry name" value="FtsX"/>
    <property type="match status" value="2"/>
</dbReference>
<dbReference type="PANTHER" id="PTHR30572:SF4">
    <property type="entry name" value="ABC TRANSPORTER PERMEASE YTRF"/>
    <property type="match status" value="1"/>
</dbReference>
<keyword evidence="2" id="KW-1003">Cell membrane</keyword>
<evidence type="ECO:0000256" key="2">
    <source>
        <dbReference type="ARBA" id="ARBA00022475"/>
    </source>
</evidence>
<evidence type="ECO:0000256" key="3">
    <source>
        <dbReference type="ARBA" id="ARBA00022692"/>
    </source>
</evidence>
<feature type="transmembrane region" description="Helical" evidence="7">
    <location>
        <begin position="134"/>
        <end position="157"/>
    </location>
</feature>
<keyword evidence="10" id="KW-1185">Reference proteome</keyword>
<evidence type="ECO:0000313" key="9">
    <source>
        <dbReference type="EMBL" id="EEG48975.1"/>
    </source>
</evidence>
<feature type="domain" description="ABC3 transporter permease C-terminal" evidence="8">
    <location>
        <begin position="78"/>
        <end position="201"/>
    </location>
</feature>
<evidence type="ECO:0000256" key="1">
    <source>
        <dbReference type="ARBA" id="ARBA00004651"/>
    </source>
</evidence>
<evidence type="ECO:0000313" key="10">
    <source>
        <dbReference type="Proteomes" id="UP000003100"/>
    </source>
</evidence>
<reference evidence="9 10" key="2">
    <citation type="submission" date="2009-02" db="EMBL/GenBank/DDBJ databases">
        <title>Draft genome sequence of Blautia hydrogenotrophica DSM 10507 (Ruminococcus hydrogenotrophicus DSM 10507).</title>
        <authorList>
            <person name="Sudarsanam P."/>
            <person name="Ley R."/>
            <person name="Guruge J."/>
            <person name="Turnbaugh P.J."/>
            <person name="Mahowald M."/>
            <person name="Liep D."/>
            <person name="Gordon J."/>
        </authorList>
    </citation>
    <scope>NUCLEOTIDE SEQUENCE [LARGE SCALE GENOMIC DNA]</scope>
    <source>
        <strain evidence="10">DSM 10507 / JCM 14656 / S5a33</strain>
    </source>
</reference>
<dbReference type="InterPro" id="IPR003838">
    <property type="entry name" value="ABC3_permease_C"/>
</dbReference>
<evidence type="ECO:0000256" key="7">
    <source>
        <dbReference type="SAM" id="Phobius"/>
    </source>
</evidence>
<organism evidence="9 10">
    <name type="scientific">Blautia hydrogenotrophica (strain DSM 10507 / JCM 14656 / S5a33)</name>
    <name type="common">Ruminococcus hydrogenotrophicus</name>
    <dbReference type="NCBI Taxonomy" id="476272"/>
    <lineage>
        <taxon>Bacteria</taxon>
        <taxon>Bacillati</taxon>
        <taxon>Bacillota</taxon>
        <taxon>Clostridia</taxon>
        <taxon>Lachnospirales</taxon>
        <taxon>Lachnospiraceae</taxon>
        <taxon>Blautia</taxon>
    </lineage>
</organism>
<sequence length="602" mass="65562">MKSYLSLIPIFAKVHRRQNRMTLLCIVFSVFLVTSVFSMAEMGVRMEQTRLLSKHGNVSLQDLSHSEMVQSLYLAAAILFVLILVAGVLMISSSLNSTVAQRTKFFGMMRCIGMSRQQIIRFVRLEALNWCKPAIPAGVLLGILAAWILCAALRFLVGEEFSYIPLFGISKIGIASGILMGLITVLLAASSPARKASKVSPIAAVAGNPEYKKKLHHAASTRFFKIETTLGISHAVSSKKNLALMMSSFALSILLFLCFSVLVDFVGYLMPQSSSAADITISTKDDSNSLDSQLPDTICNMEGVKRVFGRRSCFQLPVKRNEKSGSDTADLISYDNFDLECLAKDDMLKTGSDLSKVYENDNYVLATWDKDSPLKIGDQIQIAGTELIIAGLLKYDPFSSDGLTDGQITLIASSATFVRLTGISDYSLILIQTTKNASDGDVAAIQDLIGSSGVFHDSRSQSTTGTYTAFVFCIYGFLAVITLVTILNIVNTISMSVSARIKAYGIMRAVGMDEHKISKMIVAEAFTYALSGCLVGCAVGLPANKWLYDCLITSHFDYATWTLPVKPLLMILLFLFLAVAAASCAPSKRIRSLSAVEMINDQ</sequence>
<dbReference type="GO" id="GO:0022857">
    <property type="term" value="F:transmembrane transporter activity"/>
    <property type="evidence" value="ECO:0007669"/>
    <property type="project" value="TreeGrafter"/>
</dbReference>
<dbReference type="RefSeq" id="WP_005949155.1">
    <property type="nucleotide sequence ID" value="NZ_CP136423.1"/>
</dbReference>
<evidence type="ECO:0000256" key="4">
    <source>
        <dbReference type="ARBA" id="ARBA00022989"/>
    </source>
</evidence>
<feature type="transmembrane region" description="Helical" evidence="7">
    <location>
        <begin position="72"/>
        <end position="92"/>
    </location>
</feature>
<evidence type="ECO:0000256" key="5">
    <source>
        <dbReference type="ARBA" id="ARBA00023136"/>
    </source>
</evidence>
<comment type="caution">
    <text evidence="9">The sequence shown here is derived from an EMBL/GenBank/DDBJ whole genome shotgun (WGS) entry which is preliminary data.</text>
</comment>
<dbReference type="InterPro" id="IPR050250">
    <property type="entry name" value="Macrolide_Exporter_MacB"/>
</dbReference>
<feature type="transmembrane region" description="Helical" evidence="7">
    <location>
        <begin position="467"/>
        <end position="490"/>
    </location>
</feature>
<keyword evidence="3 7" id="KW-0812">Transmembrane</keyword>
<feature type="transmembrane region" description="Helical" evidence="7">
    <location>
        <begin position="163"/>
        <end position="189"/>
    </location>
</feature>
<comment type="subcellular location">
    <subcellularLocation>
        <location evidence="1">Cell membrane</location>
        <topology evidence="1">Multi-pass membrane protein</topology>
    </subcellularLocation>
</comment>
<dbReference type="PATRIC" id="fig|476272.21.peg.1525"/>
<keyword evidence="4 7" id="KW-1133">Transmembrane helix</keyword>
<reference evidence="9 10" key="1">
    <citation type="submission" date="2009-01" db="EMBL/GenBank/DDBJ databases">
        <authorList>
            <person name="Fulton L."/>
            <person name="Clifton S."/>
            <person name="Fulton B."/>
            <person name="Xu J."/>
            <person name="Minx P."/>
            <person name="Pepin K.H."/>
            <person name="Johnson M."/>
            <person name="Bhonagiri V."/>
            <person name="Nash W.E."/>
            <person name="Mardis E.R."/>
            <person name="Wilson R.K."/>
        </authorList>
    </citation>
    <scope>NUCLEOTIDE SEQUENCE [LARGE SCALE GENOMIC DNA]</scope>
    <source>
        <strain evidence="10">DSM 10507 / JCM 14656 / S5a33</strain>
    </source>
</reference>
<evidence type="ECO:0000259" key="8">
    <source>
        <dbReference type="Pfam" id="PF02687"/>
    </source>
</evidence>
<protein>
    <recommendedName>
        <fullName evidence="8">ABC3 transporter permease C-terminal domain-containing protein</fullName>
    </recommendedName>
</protein>
<keyword evidence="5 7" id="KW-0472">Membrane</keyword>
<comment type="similarity">
    <text evidence="6">Belongs to the ABC-4 integral membrane protein family.</text>
</comment>
<accession>C0CML0</accession>
<dbReference type="HOGENOM" id="CLU_010964_2_1_9"/>
<feature type="transmembrane region" description="Helical" evidence="7">
    <location>
        <begin position="568"/>
        <end position="585"/>
    </location>
</feature>
<proteinExistence type="inferred from homology"/>
<feature type="transmembrane region" description="Helical" evidence="7">
    <location>
        <begin position="249"/>
        <end position="270"/>
    </location>
</feature>
<feature type="transmembrane region" description="Helical" evidence="7">
    <location>
        <begin position="21"/>
        <end position="40"/>
    </location>
</feature>
<dbReference type="AlphaFoldDB" id="C0CML0"/>
<feature type="domain" description="ABC3 transporter permease C-terminal" evidence="8">
    <location>
        <begin position="477"/>
        <end position="594"/>
    </location>
</feature>